<evidence type="ECO:0000256" key="3">
    <source>
        <dbReference type="ARBA" id="ARBA00022658"/>
    </source>
</evidence>
<dbReference type="InterPro" id="IPR037520">
    <property type="entry name" value="Folliculin/SMCR8_longin"/>
</dbReference>
<feature type="domain" description="UDENN FLCN/SMCR8-type" evidence="7">
    <location>
        <begin position="50"/>
        <end position="898"/>
    </location>
</feature>
<gene>
    <name evidence="9" type="primary">SMCR8</name>
</gene>
<sequence>MISAPDVVAFTKEEEEEEEAYSDPPLPEEYSVPLFSSPFASQGANPWSKLSGAKFTRDFILISEFSEQVGPQPLLTVPDDAKVSGTFDLNYFSLRIMSVDYQASFVGHPPGCPYPKLNFVEDSKVVLGDSKEGAFAYVHHLTLYDLEARGFVRPFCMAYISADEHKIMQMFQELSVEFSKASECLKTGNRKAFANELEKKLKDLNYTRTVLHNETEVQKKNNEKGYYSTQAIEKANELASVEKSIIEHQDLLKQIRSYPYSKLKDSDFHPYEPESAVELAEDNLEQGVTTSKPDETGEMNPYPRRSSYTPKLIKAKSTKCFDKKLKTLQELCDVYFFTQTLDQLHQIEKTFRGDVCYLLTNQISRALLKKQTITNFLFEETFTVEERPPEKQSNAFQASPLDSSDAKYLEVCPVPKMAINLTVYKSSVESVPIKMDQELEDTPGTEVGEPMAYDQQDNLGYLDADLKGSVSSGESIEVLGTEKSAAALALSESQASLPQPHPSPQAVRNKAVSRRTISEDSIEVLSTCPSEALIPDDFKASYPSAINEEPYADEEDEGLRFSPSLNLDRAEEMGGDPEPENLLPADSTCCIGKESSSFLEPLPNLAPKLCDDDGVVSIPPRPYRQADQEFRINFTDYSSHDGITGSLLTYEPDPHYLMSSPETGKISLDKCSDSTVSYMSSTGSTSSDRTPSPAPLIGPSGERHKKKAGQNALRFIRQYPFAHPAIYSLLSGRTLIVLGEDKGAVEKLVTALSIFVPNCGAYAKPVKHWTTSPLHITDFQKWKLIGLQSRYSRYISILDADSKTLRCPQYRGALISRLADHRTQIKRGSTYYMHVQTLLTQLCSKAFLYTFCHHLHLPIREGETEDSVAARRLNFLKAHLGLPHEDSRVVQYLAELLKLQYLQDPVRGVSPVLRFDYVPSALYKI</sequence>
<dbReference type="Proteomes" id="UP000694871">
    <property type="component" value="Unplaced"/>
</dbReference>
<feature type="region of interest" description="Disordered" evidence="6">
    <location>
        <begin position="679"/>
        <end position="704"/>
    </location>
</feature>
<dbReference type="RefSeq" id="XP_015264719.1">
    <property type="nucleotide sequence ID" value="XM_015409233.1"/>
</dbReference>
<name>A0ABM1JTD2_GEKJA</name>
<dbReference type="PROSITE" id="PS51834">
    <property type="entry name" value="DENN_FLCN_SMCR8"/>
    <property type="match status" value="1"/>
</dbReference>
<dbReference type="GeneID" id="107108722"/>
<evidence type="ECO:0000256" key="6">
    <source>
        <dbReference type="SAM" id="MobiDB-lite"/>
    </source>
</evidence>
<keyword evidence="2" id="KW-0963">Cytoplasm</keyword>
<comment type="similarity">
    <text evidence="5">Belongs to the SMCR8 family.</text>
</comment>
<evidence type="ECO:0000256" key="2">
    <source>
        <dbReference type="ARBA" id="ARBA00022490"/>
    </source>
</evidence>
<keyword evidence="8" id="KW-1185">Reference proteome</keyword>
<keyword evidence="3" id="KW-0344">Guanine-nucleotide releasing factor</keyword>
<dbReference type="Pfam" id="PF11704">
    <property type="entry name" value="Folliculin"/>
    <property type="match status" value="1"/>
</dbReference>
<evidence type="ECO:0000256" key="5">
    <source>
        <dbReference type="ARBA" id="ARBA00038137"/>
    </source>
</evidence>
<evidence type="ECO:0000259" key="7">
    <source>
        <dbReference type="PROSITE" id="PS51834"/>
    </source>
</evidence>
<dbReference type="PANTHER" id="PTHR31334:SF1">
    <property type="entry name" value="GUANINE NUCLEOTIDE EXCHANGE PROTEIN SMCR8"/>
    <property type="match status" value="1"/>
</dbReference>
<dbReference type="PANTHER" id="PTHR31334">
    <property type="entry name" value="SMITH-MAGENIS SYNDROME REGION GENE 8 PROTEIN"/>
    <property type="match status" value="1"/>
</dbReference>
<comment type="subcellular location">
    <subcellularLocation>
        <location evidence="1">Cytoplasm</location>
    </subcellularLocation>
</comment>
<proteinExistence type="inferred from homology"/>
<reference evidence="9" key="1">
    <citation type="submission" date="2025-08" db="UniProtKB">
        <authorList>
            <consortium name="RefSeq"/>
        </authorList>
    </citation>
    <scope>IDENTIFICATION</scope>
</reference>
<dbReference type="InterPro" id="IPR037521">
    <property type="entry name" value="FLCN/SMCR8_DENN"/>
</dbReference>
<evidence type="ECO:0000256" key="4">
    <source>
        <dbReference type="ARBA" id="ARBA00023006"/>
    </source>
</evidence>
<organism evidence="8 9">
    <name type="scientific">Gekko japonicus</name>
    <name type="common">Schlegel's Japanese gecko</name>
    <dbReference type="NCBI Taxonomy" id="146911"/>
    <lineage>
        <taxon>Eukaryota</taxon>
        <taxon>Metazoa</taxon>
        <taxon>Chordata</taxon>
        <taxon>Craniata</taxon>
        <taxon>Vertebrata</taxon>
        <taxon>Euteleostomi</taxon>
        <taxon>Lepidosauria</taxon>
        <taxon>Squamata</taxon>
        <taxon>Bifurcata</taxon>
        <taxon>Gekkota</taxon>
        <taxon>Gekkonidae</taxon>
        <taxon>Gekkoninae</taxon>
        <taxon>Gekko</taxon>
    </lineage>
</organism>
<feature type="region of interest" description="Disordered" evidence="6">
    <location>
        <begin position="288"/>
        <end position="307"/>
    </location>
</feature>
<protein>
    <submittedName>
        <fullName evidence="9">Smith-Magenis syndrome chromosomal region candidate gene 8 protein</fullName>
    </submittedName>
</protein>
<keyword evidence="4" id="KW-0072">Autophagy</keyword>
<feature type="region of interest" description="Disordered" evidence="6">
    <location>
        <begin position="1"/>
        <end position="28"/>
    </location>
</feature>
<feature type="compositionally biased region" description="Low complexity" evidence="6">
    <location>
        <begin position="679"/>
        <end position="691"/>
    </location>
</feature>
<accession>A0ABM1JTD2</accession>
<evidence type="ECO:0000313" key="9">
    <source>
        <dbReference type="RefSeq" id="XP_015264719.1"/>
    </source>
</evidence>
<evidence type="ECO:0000313" key="8">
    <source>
        <dbReference type="Proteomes" id="UP000694871"/>
    </source>
</evidence>
<evidence type="ECO:0000256" key="1">
    <source>
        <dbReference type="ARBA" id="ARBA00004496"/>
    </source>
</evidence>